<reference evidence="1" key="1">
    <citation type="submission" date="2021-06" db="EMBL/GenBank/DDBJ databases">
        <authorList>
            <person name="Kallberg Y."/>
            <person name="Tangrot J."/>
            <person name="Rosling A."/>
        </authorList>
    </citation>
    <scope>NUCLEOTIDE SEQUENCE</scope>
    <source>
        <strain evidence="1">FL130A</strain>
    </source>
</reference>
<dbReference type="Proteomes" id="UP000789508">
    <property type="component" value="Unassembled WGS sequence"/>
</dbReference>
<keyword evidence="2" id="KW-1185">Reference proteome</keyword>
<dbReference type="OrthoDB" id="2345088at2759"/>
<gene>
    <name evidence="1" type="ORF">ALEPTO_LOCUS9434</name>
</gene>
<evidence type="ECO:0000313" key="1">
    <source>
        <dbReference type="EMBL" id="CAG8633147.1"/>
    </source>
</evidence>
<organism evidence="1 2">
    <name type="scientific">Ambispora leptoticha</name>
    <dbReference type="NCBI Taxonomy" id="144679"/>
    <lineage>
        <taxon>Eukaryota</taxon>
        <taxon>Fungi</taxon>
        <taxon>Fungi incertae sedis</taxon>
        <taxon>Mucoromycota</taxon>
        <taxon>Glomeromycotina</taxon>
        <taxon>Glomeromycetes</taxon>
        <taxon>Archaeosporales</taxon>
        <taxon>Ambisporaceae</taxon>
        <taxon>Ambispora</taxon>
    </lineage>
</organism>
<evidence type="ECO:0000313" key="2">
    <source>
        <dbReference type="Proteomes" id="UP000789508"/>
    </source>
</evidence>
<proteinExistence type="predicted"/>
<accession>A0A9N9DF05</accession>
<dbReference type="EMBL" id="CAJVPS010007247">
    <property type="protein sequence ID" value="CAG8633147.1"/>
    <property type="molecule type" value="Genomic_DNA"/>
</dbReference>
<protein>
    <submittedName>
        <fullName evidence="1">1953_t:CDS:1</fullName>
    </submittedName>
</protein>
<comment type="caution">
    <text evidence="1">The sequence shown here is derived from an EMBL/GenBank/DDBJ whole genome shotgun (WGS) entry which is preliminary data.</text>
</comment>
<sequence>MQCIKTFSLEEQNPLLNIATIEHVHLNAFIHPCLDISLWYIAGIHYEFGKITSKNHTNSNRVDGVGYMMDADKYQLIYVEGSRPVTKDKKKIDDVKKITDNLKNIFANIVKETIKRTYRLNEINNANLPWKFSKMKNFIYFYESVLKWLLLVRDVTASFDDTRAEQRPLQLLYANTLLQLD</sequence>
<dbReference type="AlphaFoldDB" id="A0A9N9DF05"/>
<name>A0A9N9DF05_9GLOM</name>